<organism evidence="1 2">
    <name type="scientific">Amanita muscaria (strain Koide BX008)</name>
    <dbReference type="NCBI Taxonomy" id="946122"/>
    <lineage>
        <taxon>Eukaryota</taxon>
        <taxon>Fungi</taxon>
        <taxon>Dikarya</taxon>
        <taxon>Basidiomycota</taxon>
        <taxon>Agaricomycotina</taxon>
        <taxon>Agaricomycetes</taxon>
        <taxon>Agaricomycetidae</taxon>
        <taxon>Agaricales</taxon>
        <taxon>Pluteineae</taxon>
        <taxon>Amanitaceae</taxon>
        <taxon>Amanita</taxon>
    </lineage>
</organism>
<protein>
    <submittedName>
        <fullName evidence="1">Uncharacterized protein</fullName>
    </submittedName>
</protein>
<dbReference type="EMBL" id="KN818259">
    <property type="protein sequence ID" value="KIL63439.1"/>
    <property type="molecule type" value="Genomic_DNA"/>
</dbReference>
<reference evidence="1 2" key="1">
    <citation type="submission" date="2014-04" db="EMBL/GenBank/DDBJ databases">
        <title>Evolutionary Origins and Diversification of the Mycorrhizal Mutualists.</title>
        <authorList>
            <consortium name="DOE Joint Genome Institute"/>
            <consortium name="Mycorrhizal Genomics Consortium"/>
            <person name="Kohler A."/>
            <person name="Kuo A."/>
            <person name="Nagy L.G."/>
            <person name="Floudas D."/>
            <person name="Copeland A."/>
            <person name="Barry K.W."/>
            <person name="Cichocki N."/>
            <person name="Veneault-Fourrey C."/>
            <person name="LaButti K."/>
            <person name="Lindquist E.A."/>
            <person name="Lipzen A."/>
            <person name="Lundell T."/>
            <person name="Morin E."/>
            <person name="Murat C."/>
            <person name="Riley R."/>
            <person name="Ohm R."/>
            <person name="Sun H."/>
            <person name="Tunlid A."/>
            <person name="Henrissat B."/>
            <person name="Grigoriev I.V."/>
            <person name="Hibbett D.S."/>
            <person name="Martin F."/>
        </authorList>
    </citation>
    <scope>NUCLEOTIDE SEQUENCE [LARGE SCALE GENOMIC DNA]</scope>
    <source>
        <strain evidence="1 2">Koide BX008</strain>
    </source>
</reference>
<dbReference type="InParanoid" id="A0A0C2T9T9"/>
<dbReference type="AlphaFoldDB" id="A0A0C2T9T9"/>
<evidence type="ECO:0000313" key="2">
    <source>
        <dbReference type="Proteomes" id="UP000054549"/>
    </source>
</evidence>
<accession>A0A0C2T9T9</accession>
<evidence type="ECO:0000313" key="1">
    <source>
        <dbReference type="EMBL" id="KIL63439.1"/>
    </source>
</evidence>
<proteinExistence type="predicted"/>
<sequence length="110" mass="12256">MGAQDNIIWQNAGSMRQHEAVYHHHLPPTGSFPPLTLGGAKLNTFIIMFATFVPRRLVMTVGGRCRAPSALNYTETHRSSERHAGQLWRIQTPQWSAAFNCCLSQHDIGG</sequence>
<gene>
    <name evidence="1" type="ORF">M378DRAFT_164510</name>
</gene>
<dbReference type="HOGENOM" id="CLU_2170425_0_0_1"/>
<name>A0A0C2T9T9_AMAMK</name>
<keyword evidence="2" id="KW-1185">Reference proteome</keyword>
<dbReference type="Proteomes" id="UP000054549">
    <property type="component" value="Unassembled WGS sequence"/>
</dbReference>